<comment type="subcellular location">
    <subcellularLocation>
        <location evidence="1">Nucleus</location>
    </subcellularLocation>
</comment>
<dbReference type="Proteomes" id="UP000015101">
    <property type="component" value="Unassembled WGS sequence"/>
</dbReference>
<dbReference type="Pfam" id="PF02008">
    <property type="entry name" value="zf-CXXC"/>
    <property type="match status" value="1"/>
</dbReference>
<dbReference type="InterPro" id="IPR002857">
    <property type="entry name" value="Znf_CXXC"/>
</dbReference>
<evidence type="ECO:0000256" key="6">
    <source>
        <dbReference type="ARBA" id="ARBA00023015"/>
    </source>
</evidence>
<protein>
    <recommendedName>
        <fullName evidence="10">CXXC-type zinc finger protein 1</fullName>
    </recommendedName>
    <alternativeName>
        <fullName evidence="11">PHD finger and CXXC domain-containing protein 1</fullName>
    </alternativeName>
</protein>
<dbReference type="InterPro" id="IPR022056">
    <property type="entry name" value="CpG-bd_C"/>
</dbReference>
<keyword evidence="2" id="KW-0597">Phosphoprotein</keyword>
<dbReference type="InterPro" id="IPR019787">
    <property type="entry name" value="Znf_PHD-finger"/>
</dbReference>
<dbReference type="GO" id="GO:0003677">
    <property type="term" value="F:DNA binding"/>
    <property type="evidence" value="ECO:0007669"/>
    <property type="project" value="UniProtKB-KW"/>
</dbReference>
<dbReference type="InterPro" id="IPR019786">
    <property type="entry name" value="Zinc_finger_PHD-type_CS"/>
</dbReference>
<feature type="domain" description="PHD-type" evidence="15">
    <location>
        <begin position="13"/>
        <end position="63"/>
    </location>
</feature>
<dbReference type="STRING" id="6412.T1EFK2"/>
<reference evidence="19" key="1">
    <citation type="submission" date="2012-12" db="EMBL/GenBank/DDBJ databases">
        <authorList>
            <person name="Hellsten U."/>
            <person name="Grimwood J."/>
            <person name="Chapman J.A."/>
            <person name="Shapiro H."/>
            <person name="Aerts A."/>
            <person name="Otillar R.P."/>
            <person name="Terry A.Y."/>
            <person name="Boore J.L."/>
            <person name="Simakov O."/>
            <person name="Marletaz F."/>
            <person name="Cho S.-J."/>
            <person name="Edsinger-Gonzales E."/>
            <person name="Havlak P."/>
            <person name="Kuo D.-H."/>
            <person name="Larsson T."/>
            <person name="Lv J."/>
            <person name="Arendt D."/>
            <person name="Savage R."/>
            <person name="Osoegawa K."/>
            <person name="de Jong P."/>
            <person name="Lindberg D.R."/>
            <person name="Seaver E.C."/>
            <person name="Weisblat D.A."/>
            <person name="Putnam N.H."/>
            <person name="Grigoriev I.V."/>
            <person name="Rokhsar D.S."/>
        </authorList>
    </citation>
    <scope>NUCLEOTIDE SEQUENCE</scope>
</reference>
<evidence type="ECO:0000259" key="16">
    <source>
        <dbReference type="PROSITE" id="PS51058"/>
    </source>
</evidence>
<evidence type="ECO:0000256" key="14">
    <source>
        <dbReference type="SAM" id="MobiDB-lite"/>
    </source>
</evidence>
<dbReference type="PROSITE" id="PS51058">
    <property type="entry name" value="ZF_CXXC"/>
    <property type="match status" value="1"/>
</dbReference>
<keyword evidence="7" id="KW-0238">DNA-binding</keyword>
<dbReference type="KEGG" id="hro:HELRODRAFT_112476"/>
<dbReference type="InterPro" id="IPR013083">
    <property type="entry name" value="Znf_RING/FYVE/PHD"/>
</dbReference>
<evidence type="ECO:0000256" key="9">
    <source>
        <dbReference type="ARBA" id="ARBA00023242"/>
    </source>
</evidence>
<dbReference type="HOGENOM" id="CLU_025011_2_0_1"/>
<dbReference type="AlphaFoldDB" id="T1EFK2"/>
<sequence>MSKSNDGDEKTEEIYCICRSSDISRFMIGCEECNGWYHGDCINLTSDDAQNIEHWFCNFCLKSNPTLKILYKKSHLSKTSIDSKSYKDDDDDCDDDDDDDEDDWKHKNHKNKTKYDGESKHHKHTKRQEKELNRKKSSRMCGSCKACIRNEDCAKCDFCKDMKKFGGPNKLRQKCRLRQCLNYGISTMVNDDPIFSKSSKKESSHESSKFSESLKMDAIQNVSQAALESNNNYMFQQQQQQQQQVQQQMQQQQQQHHRKRMQHSYYIDDDYVGYSQPNKEKKHSSKLAPTQQHTTAQQRYSYPNKYYDENGPRQCLGPGCTESARQGSKYCSDDCGMKLATNRIFEILPRRILEWQSTPCIAEQNNMKLLDKIRYKQLQAKEQLLELEQKRRKLDEIIMIGKRGTVLNADEEVDQDDDSDLSTFCITCGHELAQKGALRHMEKCFNKFESQTSFGSIYKTRIEGDPMFCDFYNPHQKTYCKRLKVLCPEHTKEPRAPENEVCGCPLVSNVFEPNGEFCRVSKRKCVKHHCWEKLRKAQIDMERLRQWMSLDDLFEQERQVRTAMANRAGVLALMLHHTIDNDPETPMLPTKFR</sequence>
<evidence type="ECO:0000313" key="18">
    <source>
        <dbReference type="EnsemblMetazoa" id="HelroP112476"/>
    </source>
</evidence>
<keyword evidence="19" id="KW-1185">Reference proteome</keyword>
<evidence type="ECO:0000256" key="2">
    <source>
        <dbReference type="ARBA" id="ARBA00022553"/>
    </source>
</evidence>
<dbReference type="GO" id="GO:0048188">
    <property type="term" value="C:Set1C/COMPASS complex"/>
    <property type="evidence" value="ECO:0000318"/>
    <property type="project" value="GO_Central"/>
</dbReference>
<dbReference type="OrthoDB" id="419183at2759"/>
<evidence type="ECO:0000256" key="12">
    <source>
        <dbReference type="PROSITE-ProRule" id="PRU00509"/>
    </source>
</evidence>
<dbReference type="SMART" id="SM00249">
    <property type="entry name" value="PHD"/>
    <property type="match status" value="1"/>
</dbReference>
<dbReference type="InterPro" id="IPR037869">
    <property type="entry name" value="Spp1/CFP1"/>
</dbReference>
<feature type="region of interest" description="Disordered" evidence="14">
    <location>
        <begin position="98"/>
        <end position="134"/>
    </location>
</feature>
<name>T1EFK2_HELRO</name>
<keyword evidence="8" id="KW-0804">Transcription</keyword>
<reference evidence="17 19" key="2">
    <citation type="journal article" date="2013" name="Nature">
        <title>Insights into bilaterian evolution from three spiralian genomes.</title>
        <authorList>
            <person name="Simakov O."/>
            <person name="Marletaz F."/>
            <person name="Cho S.J."/>
            <person name="Edsinger-Gonzales E."/>
            <person name="Havlak P."/>
            <person name="Hellsten U."/>
            <person name="Kuo D.H."/>
            <person name="Larsson T."/>
            <person name="Lv J."/>
            <person name="Arendt D."/>
            <person name="Savage R."/>
            <person name="Osoegawa K."/>
            <person name="de Jong P."/>
            <person name="Grimwood J."/>
            <person name="Chapman J.A."/>
            <person name="Shapiro H."/>
            <person name="Aerts A."/>
            <person name="Otillar R.P."/>
            <person name="Terry A.Y."/>
            <person name="Boore J.L."/>
            <person name="Grigoriev I.V."/>
            <person name="Lindberg D.R."/>
            <person name="Seaver E.C."/>
            <person name="Weisblat D.A."/>
            <person name="Putnam N.H."/>
            <person name="Rokhsar D.S."/>
        </authorList>
    </citation>
    <scope>NUCLEOTIDE SEQUENCE</scope>
</reference>
<dbReference type="InterPro" id="IPR011011">
    <property type="entry name" value="Znf_FYVE_PHD"/>
</dbReference>
<dbReference type="InParanoid" id="T1EFK2"/>
<evidence type="ECO:0000256" key="8">
    <source>
        <dbReference type="ARBA" id="ARBA00023163"/>
    </source>
</evidence>
<dbReference type="PANTHER" id="PTHR46174:SF1">
    <property type="entry name" value="CXXC-TYPE ZINC FINGER PROTEIN 1"/>
    <property type="match status" value="1"/>
</dbReference>
<keyword evidence="4 12" id="KW-0863">Zinc-finger</keyword>
<evidence type="ECO:0000313" key="19">
    <source>
        <dbReference type="Proteomes" id="UP000015101"/>
    </source>
</evidence>
<dbReference type="InterPro" id="IPR001965">
    <property type="entry name" value="Znf_PHD"/>
</dbReference>
<dbReference type="GeneID" id="20195354"/>
<keyword evidence="3" id="KW-0479">Metal-binding</keyword>
<evidence type="ECO:0000256" key="5">
    <source>
        <dbReference type="ARBA" id="ARBA00022833"/>
    </source>
</evidence>
<dbReference type="OMA" id="IRVGHKP"/>
<evidence type="ECO:0000259" key="15">
    <source>
        <dbReference type="PROSITE" id="PS50016"/>
    </source>
</evidence>
<evidence type="ECO:0000256" key="1">
    <source>
        <dbReference type="ARBA" id="ARBA00004123"/>
    </source>
</evidence>
<feature type="domain" description="CXXC-type" evidence="16">
    <location>
        <begin position="133"/>
        <end position="181"/>
    </location>
</feature>
<dbReference type="EMBL" id="KB096716">
    <property type="protein sequence ID" value="ESO02740.1"/>
    <property type="molecule type" value="Genomic_DNA"/>
</dbReference>
<dbReference type="PROSITE" id="PS01359">
    <property type="entry name" value="ZF_PHD_1"/>
    <property type="match status" value="1"/>
</dbReference>
<dbReference type="eggNOG" id="KOG1632">
    <property type="taxonomic scope" value="Eukaryota"/>
</dbReference>
<evidence type="ECO:0000256" key="11">
    <source>
        <dbReference type="ARBA" id="ARBA00081451"/>
    </source>
</evidence>
<reference evidence="18" key="3">
    <citation type="submission" date="2015-06" db="UniProtKB">
        <authorList>
            <consortium name="EnsemblMetazoa"/>
        </authorList>
    </citation>
    <scope>IDENTIFICATION</scope>
</reference>
<keyword evidence="6" id="KW-0805">Transcription regulation</keyword>
<evidence type="ECO:0000313" key="17">
    <source>
        <dbReference type="EMBL" id="ESO02740.1"/>
    </source>
</evidence>
<feature type="region of interest" description="Disordered" evidence="14">
    <location>
        <begin position="193"/>
        <end position="212"/>
    </location>
</feature>
<keyword evidence="5" id="KW-0862">Zinc</keyword>
<dbReference type="GO" id="GO:0045893">
    <property type="term" value="P:positive regulation of DNA-templated transcription"/>
    <property type="evidence" value="ECO:0000318"/>
    <property type="project" value="GO_Central"/>
</dbReference>
<feature type="region of interest" description="Disordered" evidence="14">
    <location>
        <begin position="275"/>
        <end position="298"/>
    </location>
</feature>
<dbReference type="GO" id="GO:0008270">
    <property type="term" value="F:zinc ion binding"/>
    <property type="evidence" value="ECO:0007669"/>
    <property type="project" value="UniProtKB-KW"/>
</dbReference>
<dbReference type="FunCoup" id="T1EFK2">
    <property type="interactions" value="779"/>
</dbReference>
<dbReference type="PANTHER" id="PTHR46174">
    <property type="entry name" value="CXXC-TYPE ZINC FINGER PROTEIN 1"/>
    <property type="match status" value="1"/>
</dbReference>
<evidence type="ECO:0000256" key="4">
    <source>
        <dbReference type="ARBA" id="ARBA00022771"/>
    </source>
</evidence>
<gene>
    <name evidence="18" type="primary">20195354</name>
    <name evidence="17" type="ORF">HELRODRAFT_112476</name>
</gene>
<dbReference type="Pfam" id="PF00628">
    <property type="entry name" value="PHD"/>
    <property type="match status" value="1"/>
</dbReference>
<keyword evidence="13" id="KW-0175">Coiled coil</keyword>
<dbReference type="PROSITE" id="PS50016">
    <property type="entry name" value="ZF_PHD_2"/>
    <property type="match status" value="1"/>
</dbReference>
<keyword evidence="9" id="KW-0539">Nucleus</keyword>
<dbReference type="RefSeq" id="XP_009018954.1">
    <property type="nucleotide sequence ID" value="XM_009020706.1"/>
</dbReference>
<organism evidence="18 19">
    <name type="scientific">Helobdella robusta</name>
    <name type="common">Californian leech</name>
    <dbReference type="NCBI Taxonomy" id="6412"/>
    <lineage>
        <taxon>Eukaryota</taxon>
        <taxon>Metazoa</taxon>
        <taxon>Spiralia</taxon>
        <taxon>Lophotrochozoa</taxon>
        <taxon>Annelida</taxon>
        <taxon>Clitellata</taxon>
        <taxon>Hirudinea</taxon>
        <taxon>Rhynchobdellida</taxon>
        <taxon>Glossiphoniidae</taxon>
        <taxon>Helobdella</taxon>
    </lineage>
</organism>
<dbReference type="Gene3D" id="3.30.40.10">
    <property type="entry name" value="Zinc/RING finger domain, C3HC4 (zinc finger)"/>
    <property type="match status" value="1"/>
</dbReference>
<dbReference type="FunFam" id="3.30.40.10:FF:000138">
    <property type="entry name" value="CXXC-type zinc finger protein 1"/>
    <property type="match status" value="1"/>
</dbReference>
<dbReference type="EMBL" id="AMQM01004835">
    <property type="status" value="NOT_ANNOTATED_CDS"/>
    <property type="molecule type" value="Genomic_DNA"/>
</dbReference>
<evidence type="ECO:0000256" key="7">
    <source>
        <dbReference type="ARBA" id="ARBA00023125"/>
    </source>
</evidence>
<feature type="compositionally biased region" description="Polar residues" evidence="14">
    <location>
        <begin position="287"/>
        <end position="298"/>
    </location>
</feature>
<accession>T1EFK2</accession>
<proteinExistence type="predicted"/>
<dbReference type="SUPFAM" id="SSF57903">
    <property type="entry name" value="FYVE/PHD zinc finger"/>
    <property type="match status" value="1"/>
</dbReference>
<dbReference type="EnsemblMetazoa" id="HelroT112476">
    <property type="protein sequence ID" value="HelroP112476"/>
    <property type="gene ID" value="HelroG112476"/>
</dbReference>
<evidence type="ECO:0000256" key="13">
    <source>
        <dbReference type="SAM" id="Coils"/>
    </source>
</evidence>
<feature type="compositionally biased region" description="Basic and acidic residues" evidence="14">
    <location>
        <begin position="199"/>
        <end position="212"/>
    </location>
</feature>
<feature type="coiled-coil region" evidence="13">
    <location>
        <begin position="370"/>
        <end position="397"/>
    </location>
</feature>
<dbReference type="CTD" id="20195354"/>
<evidence type="ECO:0000256" key="10">
    <source>
        <dbReference type="ARBA" id="ARBA00023828"/>
    </source>
</evidence>
<evidence type="ECO:0000256" key="3">
    <source>
        <dbReference type="ARBA" id="ARBA00022723"/>
    </source>
</evidence>
<dbReference type="Pfam" id="PF12269">
    <property type="entry name" value="CpG_bind_C"/>
    <property type="match status" value="1"/>
</dbReference>